<dbReference type="PATRIC" id="fig|1240678.4.peg.6250"/>
<evidence type="ECO:0000313" key="2">
    <source>
        <dbReference type="Proteomes" id="UP000032458"/>
    </source>
</evidence>
<accession>A0A0D7CG62</accession>
<dbReference type="Proteomes" id="UP000032458">
    <property type="component" value="Unassembled WGS sequence"/>
</dbReference>
<protein>
    <submittedName>
        <fullName evidence="1">Uncharacterized protein</fullName>
    </submittedName>
</protein>
<comment type="caution">
    <text evidence="1">The sequence shown here is derived from an EMBL/GenBank/DDBJ whole genome shotgun (WGS) entry which is preliminary data.</text>
</comment>
<keyword evidence="2" id="KW-1185">Reference proteome</keyword>
<reference evidence="1 2" key="1">
    <citation type="submission" date="2014-09" db="EMBL/GenBank/DDBJ databases">
        <title>Draft genome sequence of Streptomyces natalensis ATCC 27448, producer of the antifungal pimaricin.</title>
        <authorList>
            <person name="Mendes M.V."/>
            <person name="Beites T."/>
            <person name="Pires S."/>
            <person name="Santos C.L."/>
            <person name="Moradas-Ferreira P."/>
        </authorList>
    </citation>
    <scope>NUCLEOTIDE SEQUENCE [LARGE SCALE GENOMIC DNA]</scope>
    <source>
        <strain evidence="1 2">ATCC 27448</strain>
    </source>
</reference>
<sequence length="303" mass="33880">MASFVDEGMPSVRDEWPQGTLEGLEQFRQGDVIPSPLFVFFGSPGAPLTRTSKRYGQSHSADMPMMVDPVDAAPWAMITTATCDIAEPDVPRPRKPFAQVAPVVDLAHLGDGQRGQIANGNMVHYVHLPALHLHTPGFWVADLRFDQPVEKSWLARQRPVQGFGSEVEQEVVGEALSWLRRRPAMGSAFIEHVQQPVNDALESLRRSDKALWKTVDREIAEWAVACDSRLEPTRAKIVLLSTAEAPSSECVRWWRETVDRLRASAEKTLIITGPEFQRLDVITVTEYRELTVLGKPHRSLSKA</sequence>
<organism evidence="1 2">
    <name type="scientific">Streptomyces natalensis ATCC 27448</name>
    <dbReference type="NCBI Taxonomy" id="1240678"/>
    <lineage>
        <taxon>Bacteria</taxon>
        <taxon>Bacillati</taxon>
        <taxon>Actinomycetota</taxon>
        <taxon>Actinomycetes</taxon>
        <taxon>Kitasatosporales</taxon>
        <taxon>Streptomycetaceae</taxon>
        <taxon>Streptomyces</taxon>
    </lineage>
</organism>
<name>A0A0D7CG62_9ACTN</name>
<dbReference type="AlphaFoldDB" id="A0A0D7CG62"/>
<dbReference type="RefSeq" id="WP_030064131.1">
    <property type="nucleotide sequence ID" value="NZ_JRKI01000035.1"/>
</dbReference>
<gene>
    <name evidence="1" type="ORF">SNA_29250</name>
</gene>
<dbReference type="EMBL" id="JRKI01000035">
    <property type="protein sequence ID" value="KIZ15026.1"/>
    <property type="molecule type" value="Genomic_DNA"/>
</dbReference>
<evidence type="ECO:0000313" key="1">
    <source>
        <dbReference type="EMBL" id="KIZ15026.1"/>
    </source>
</evidence>
<proteinExistence type="predicted"/>